<evidence type="ECO:0000256" key="2">
    <source>
        <dbReference type="ARBA" id="ARBA00006671"/>
    </source>
</evidence>
<dbReference type="GO" id="GO:0043709">
    <property type="term" value="P:cell adhesion involved in single-species biofilm formation"/>
    <property type="evidence" value="ECO:0007669"/>
    <property type="project" value="TreeGrafter"/>
</dbReference>
<organism evidence="7 10">
    <name type="scientific">Providencia rettgeri</name>
    <dbReference type="NCBI Taxonomy" id="587"/>
    <lineage>
        <taxon>Bacteria</taxon>
        <taxon>Pseudomonadati</taxon>
        <taxon>Pseudomonadota</taxon>
        <taxon>Gammaproteobacteria</taxon>
        <taxon>Enterobacterales</taxon>
        <taxon>Morganellaceae</taxon>
        <taxon>Providencia</taxon>
    </lineage>
</organism>
<dbReference type="InterPro" id="IPR036937">
    <property type="entry name" value="Adhesion_dom_fimbrial_sf"/>
</dbReference>
<dbReference type="Proteomes" id="UP000254208">
    <property type="component" value="Unassembled WGS sequence"/>
</dbReference>
<evidence type="ECO:0000259" key="6">
    <source>
        <dbReference type="Pfam" id="PF00419"/>
    </source>
</evidence>
<proteinExistence type="inferred from homology"/>
<feature type="domain" description="Fimbrial-type adhesion" evidence="6">
    <location>
        <begin position="31"/>
        <end position="192"/>
    </location>
</feature>
<dbReference type="Gene3D" id="2.60.40.1090">
    <property type="entry name" value="Fimbrial-type adhesion domain"/>
    <property type="match status" value="1"/>
</dbReference>
<evidence type="ECO:0000256" key="4">
    <source>
        <dbReference type="ARBA" id="ARBA00023263"/>
    </source>
</evidence>
<feature type="chain" id="PRO_5043143621" evidence="5">
    <location>
        <begin position="22"/>
        <end position="192"/>
    </location>
</feature>
<accession>A0A1B8SRR0</accession>
<dbReference type="InterPro" id="IPR050263">
    <property type="entry name" value="Bact_Fimbrial_Adh_Pro"/>
</dbReference>
<gene>
    <name evidence="8" type="primary">papA_3</name>
    <name evidence="8" type="ORF">NCTC11801_02439</name>
    <name evidence="7" type="ORF">QDQ51_02550</name>
</gene>
<reference evidence="7" key="2">
    <citation type="submission" date="2023-04" db="EMBL/GenBank/DDBJ databases">
        <authorList>
            <person name="Li W."/>
        </authorList>
    </citation>
    <scope>NUCLEOTIDE SEQUENCE</scope>
    <source>
        <strain evidence="7">QITACRE101</strain>
    </source>
</reference>
<evidence type="ECO:0000313" key="8">
    <source>
        <dbReference type="EMBL" id="SUC31488.1"/>
    </source>
</evidence>
<reference evidence="8 9" key="1">
    <citation type="submission" date="2018-06" db="EMBL/GenBank/DDBJ databases">
        <authorList>
            <consortium name="Pathogen Informatics"/>
            <person name="Doyle S."/>
        </authorList>
    </citation>
    <scope>NUCLEOTIDE SEQUENCE [LARGE SCALE GENOMIC DNA]</scope>
    <source>
        <strain evidence="8 9">NCTC11801</strain>
    </source>
</reference>
<dbReference type="Pfam" id="PF00419">
    <property type="entry name" value="Fimbrial"/>
    <property type="match status" value="1"/>
</dbReference>
<dbReference type="Proteomes" id="UP001162044">
    <property type="component" value="Unassembled WGS sequence"/>
</dbReference>
<dbReference type="SUPFAM" id="SSF49401">
    <property type="entry name" value="Bacterial adhesins"/>
    <property type="match status" value="1"/>
</dbReference>
<keyword evidence="4" id="KW-0281">Fimbrium</keyword>
<evidence type="ECO:0000313" key="7">
    <source>
        <dbReference type="EMBL" id="MDH2304299.1"/>
    </source>
</evidence>
<dbReference type="EMBL" id="JARVQW010000001">
    <property type="protein sequence ID" value="MDH2304299.1"/>
    <property type="molecule type" value="Genomic_DNA"/>
</dbReference>
<dbReference type="PANTHER" id="PTHR33420">
    <property type="entry name" value="FIMBRIAL SUBUNIT ELFA-RELATED"/>
    <property type="match status" value="1"/>
</dbReference>
<dbReference type="GeneID" id="93673312"/>
<feature type="signal peptide" evidence="5">
    <location>
        <begin position="1"/>
        <end position="21"/>
    </location>
</feature>
<keyword evidence="3 5" id="KW-0732">Signal</keyword>
<protein>
    <submittedName>
        <fullName evidence="7">Fimbrial protein</fullName>
    </submittedName>
    <submittedName>
        <fullName evidence="8">Pap fimbrial major pilin protein</fullName>
    </submittedName>
</protein>
<dbReference type="PANTHER" id="PTHR33420:SF3">
    <property type="entry name" value="FIMBRIAL SUBUNIT ELFA"/>
    <property type="match status" value="1"/>
</dbReference>
<dbReference type="AlphaFoldDB" id="A0A1B8SRR0"/>
<comment type="subcellular location">
    <subcellularLocation>
        <location evidence="1">Fimbrium</location>
    </subcellularLocation>
</comment>
<evidence type="ECO:0000313" key="10">
    <source>
        <dbReference type="Proteomes" id="UP001162044"/>
    </source>
</evidence>
<dbReference type="OrthoDB" id="6489754at2"/>
<reference evidence="7" key="3">
    <citation type="submission" date="2023-10" db="EMBL/GenBank/DDBJ databases">
        <title>Analysis of Resistance Genes of Carbapenem-resistant Providencia rettgeri.</title>
        <authorList>
            <person name="Liu M."/>
        </authorList>
    </citation>
    <scope>NUCLEOTIDE SEQUENCE</scope>
    <source>
        <strain evidence="7">QITACRE101</strain>
    </source>
</reference>
<name>A0A1B8SRR0_PRORE</name>
<evidence type="ECO:0000256" key="1">
    <source>
        <dbReference type="ARBA" id="ARBA00004561"/>
    </source>
</evidence>
<evidence type="ECO:0000313" key="9">
    <source>
        <dbReference type="Proteomes" id="UP000254208"/>
    </source>
</evidence>
<evidence type="ECO:0000256" key="5">
    <source>
        <dbReference type="SAM" id="SignalP"/>
    </source>
</evidence>
<dbReference type="RefSeq" id="WP_004910744.1">
    <property type="nucleotide sequence ID" value="NZ_ABEXOA020000182.1"/>
</dbReference>
<dbReference type="InterPro" id="IPR008966">
    <property type="entry name" value="Adhesion_dom_sf"/>
</dbReference>
<sequence length="192" mass="19958">MKKVLLTAVATTIIGLSTANAANKVGGGQVNFNGKVTDVSCTVSVDGQGSDASVYLAPISLEEIQAGGKGTLLKPKTFAIDVTNCSATSVGGNAKTIGVVWTGGNLLSGSEKLGYLANTDSTGAKNIQFVLSADDAKKFIVPGGDNQQPSELITQIDQGSRFQYYVGYITDKPTEVTAGEVKSYATYEITYQ</sequence>
<dbReference type="InterPro" id="IPR000259">
    <property type="entry name" value="Adhesion_dom_fimbrial"/>
</dbReference>
<evidence type="ECO:0000256" key="3">
    <source>
        <dbReference type="ARBA" id="ARBA00022729"/>
    </source>
</evidence>
<dbReference type="OMA" id="IDVTNCQ"/>
<dbReference type="EMBL" id="UGTZ01000001">
    <property type="protein sequence ID" value="SUC31488.1"/>
    <property type="molecule type" value="Genomic_DNA"/>
</dbReference>
<comment type="similarity">
    <text evidence="2">Belongs to the fimbrial protein family.</text>
</comment>
<dbReference type="GO" id="GO:0009289">
    <property type="term" value="C:pilus"/>
    <property type="evidence" value="ECO:0007669"/>
    <property type="project" value="UniProtKB-SubCell"/>
</dbReference>